<keyword evidence="2 7" id="KW-0285">Flavoprotein</keyword>
<comment type="caution">
    <text evidence="9">The sequence shown here is derived from an EMBL/GenBank/DDBJ whole genome shotgun (WGS) entry which is preliminary data.</text>
</comment>
<dbReference type="GO" id="GO:0016972">
    <property type="term" value="F:thiol oxidase activity"/>
    <property type="evidence" value="ECO:0007669"/>
    <property type="project" value="UniProtKB-EC"/>
</dbReference>
<proteinExistence type="predicted"/>
<dbReference type="SUPFAM" id="SSF69000">
    <property type="entry name" value="FAD-dependent thiol oxidase"/>
    <property type="match status" value="1"/>
</dbReference>
<protein>
    <recommendedName>
        <fullName evidence="7">Sulfhydryl oxidase</fullName>
        <ecNumber evidence="7">1.8.3.2</ecNumber>
    </recommendedName>
</protein>
<feature type="domain" description="ERV/ALR sulfhydryl oxidase" evidence="8">
    <location>
        <begin position="110"/>
        <end position="238"/>
    </location>
</feature>
<dbReference type="Gene3D" id="1.20.120.310">
    <property type="entry name" value="ERV/ALR sulfhydryl oxidase domain"/>
    <property type="match status" value="1"/>
</dbReference>
<dbReference type="InterPro" id="IPR042568">
    <property type="entry name" value="QSOX_FAD-bd_sf"/>
</dbReference>
<evidence type="ECO:0000256" key="3">
    <source>
        <dbReference type="ARBA" id="ARBA00022729"/>
    </source>
</evidence>
<evidence type="ECO:0000256" key="1">
    <source>
        <dbReference type="ARBA" id="ARBA00001974"/>
    </source>
</evidence>
<gene>
    <name evidence="9" type="primary">QSOX1</name>
    <name evidence="9" type="ORF">Ciccas_002431</name>
</gene>
<evidence type="ECO:0000256" key="7">
    <source>
        <dbReference type="RuleBase" id="RU371123"/>
    </source>
</evidence>
<name>A0ABD2QH79_9PLAT</name>
<dbReference type="AlphaFoldDB" id="A0ABD2QH79"/>
<dbReference type="PROSITE" id="PS51324">
    <property type="entry name" value="ERV_ALR"/>
    <property type="match status" value="1"/>
</dbReference>
<dbReference type="Pfam" id="PF04777">
    <property type="entry name" value="Evr1_Alr"/>
    <property type="match status" value="1"/>
</dbReference>
<keyword evidence="10" id="KW-1185">Reference proteome</keyword>
<dbReference type="InterPro" id="IPR017905">
    <property type="entry name" value="ERV/ALR_sulphydryl_oxidase"/>
</dbReference>
<comment type="cofactor">
    <cofactor evidence="1 7">
        <name>FAD</name>
        <dbReference type="ChEBI" id="CHEBI:57692"/>
    </cofactor>
</comment>
<dbReference type="Gene3D" id="1.20.120.1960">
    <property type="entry name" value="QSOX sulfhydryl oxidase domain"/>
    <property type="match status" value="1"/>
</dbReference>
<keyword evidence="3" id="KW-0732">Signal</keyword>
<evidence type="ECO:0000313" key="9">
    <source>
        <dbReference type="EMBL" id="KAL3318895.1"/>
    </source>
</evidence>
<sequence length="344" mass="38993">MSAEPPTINMEFKPTFGVYAADIISSLYDLFNIDVPLKKQLSGEVKNALLEFLLVLKELSPLNKHYERAFGELADFLKSKAEVTSDEWNHELERSSYPNLRPGFVGCKGSSLKYRGYPCGLWTLFHSLTVSEALKFPGRSPKVPHAMNRLIAFIFSCTECGVHFATATSNVLNPGEPIYPEDTRQEDIRAVSSSEKEKLFSVPKTSEEAVLWLNKVHNKVNMRLKGTPSEDPMVPKVIFPTLSQCLLCFCELKPNSTKPCEKTNPTQWDHLLEFLVDYYNPCNWNLDLVGADVVVVKWYAIFLYFRSADVAIFQVFRGSCLNRKSSALMQSVFLLKILIMNVHC</sequence>
<evidence type="ECO:0000256" key="6">
    <source>
        <dbReference type="ARBA" id="ARBA00023157"/>
    </source>
</evidence>
<dbReference type="EMBL" id="JBJKFK010000192">
    <property type="protein sequence ID" value="KAL3318895.1"/>
    <property type="molecule type" value="Genomic_DNA"/>
</dbReference>
<reference evidence="9 10" key="1">
    <citation type="submission" date="2024-11" db="EMBL/GenBank/DDBJ databases">
        <title>Adaptive evolution of stress response genes in parasites aligns with host niche diversity.</title>
        <authorList>
            <person name="Hahn C."/>
            <person name="Resl P."/>
        </authorList>
    </citation>
    <scope>NUCLEOTIDE SEQUENCE [LARGE SCALE GENOMIC DNA]</scope>
    <source>
        <strain evidence="9">EGGRZ-B1_66</strain>
        <tissue evidence="9">Body</tissue>
    </source>
</reference>
<dbReference type="EC" id="1.8.3.2" evidence="7"/>
<dbReference type="Proteomes" id="UP001626550">
    <property type="component" value="Unassembled WGS sequence"/>
</dbReference>
<dbReference type="PANTHER" id="PTHR22897:SF8">
    <property type="entry name" value="SULFHYDRYL OXIDASE"/>
    <property type="match status" value="1"/>
</dbReference>
<evidence type="ECO:0000256" key="4">
    <source>
        <dbReference type="ARBA" id="ARBA00022827"/>
    </source>
</evidence>
<comment type="catalytic activity">
    <reaction evidence="7">
        <text>2 R'C(R)SH + O2 = R'C(R)S-S(R)CR' + H2O2</text>
        <dbReference type="Rhea" id="RHEA:17357"/>
        <dbReference type="ChEBI" id="CHEBI:15379"/>
        <dbReference type="ChEBI" id="CHEBI:16240"/>
        <dbReference type="ChEBI" id="CHEBI:16520"/>
        <dbReference type="ChEBI" id="CHEBI:17412"/>
        <dbReference type="EC" id="1.8.3.2"/>
    </reaction>
</comment>
<evidence type="ECO:0000313" key="10">
    <source>
        <dbReference type="Proteomes" id="UP001626550"/>
    </source>
</evidence>
<evidence type="ECO:0000256" key="5">
    <source>
        <dbReference type="ARBA" id="ARBA00023002"/>
    </source>
</evidence>
<accession>A0ABD2QH79</accession>
<dbReference type="PANTHER" id="PTHR22897">
    <property type="entry name" value="QUIESCIN Q6-RELATED SULFHYDRYL OXIDASE"/>
    <property type="match status" value="1"/>
</dbReference>
<evidence type="ECO:0000259" key="8">
    <source>
        <dbReference type="PROSITE" id="PS51324"/>
    </source>
</evidence>
<keyword evidence="5 7" id="KW-0560">Oxidoreductase</keyword>
<evidence type="ECO:0000256" key="2">
    <source>
        <dbReference type="ARBA" id="ARBA00022630"/>
    </source>
</evidence>
<organism evidence="9 10">
    <name type="scientific">Cichlidogyrus casuarinus</name>
    <dbReference type="NCBI Taxonomy" id="1844966"/>
    <lineage>
        <taxon>Eukaryota</taxon>
        <taxon>Metazoa</taxon>
        <taxon>Spiralia</taxon>
        <taxon>Lophotrochozoa</taxon>
        <taxon>Platyhelminthes</taxon>
        <taxon>Monogenea</taxon>
        <taxon>Monopisthocotylea</taxon>
        <taxon>Dactylogyridea</taxon>
        <taxon>Ancyrocephalidae</taxon>
        <taxon>Cichlidogyrus</taxon>
    </lineage>
</organism>
<dbReference type="InterPro" id="IPR036774">
    <property type="entry name" value="ERV/ALR_sulphydryl_oxid_sf"/>
</dbReference>
<keyword evidence="6" id="KW-1015">Disulfide bond</keyword>
<keyword evidence="4 7" id="KW-0274">FAD</keyword>
<dbReference type="InterPro" id="IPR039798">
    <property type="entry name" value="Sulfhydryl_oxidase"/>
</dbReference>